<dbReference type="Proteomes" id="UP001153620">
    <property type="component" value="Chromosome 2"/>
</dbReference>
<feature type="domain" description="C2H2-type" evidence="2">
    <location>
        <begin position="868"/>
        <end position="890"/>
    </location>
</feature>
<feature type="domain" description="C2H2-type" evidence="2">
    <location>
        <begin position="718"/>
        <end position="742"/>
    </location>
</feature>
<protein>
    <recommendedName>
        <fullName evidence="2">C2H2-type domain-containing protein</fullName>
    </recommendedName>
</protein>
<dbReference type="SMART" id="SM00355">
    <property type="entry name" value="ZnF_C2H2"/>
    <property type="match status" value="5"/>
</dbReference>
<evidence type="ECO:0000259" key="2">
    <source>
        <dbReference type="SMART" id="SM00355"/>
    </source>
</evidence>
<proteinExistence type="predicted"/>
<evidence type="ECO:0000256" key="1">
    <source>
        <dbReference type="SAM" id="MobiDB-lite"/>
    </source>
</evidence>
<dbReference type="OrthoDB" id="7743431at2759"/>
<keyword evidence="4" id="KW-1185">Reference proteome</keyword>
<organism evidence="3 4">
    <name type="scientific">Chironomus riparius</name>
    <dbReference type="NCBI Taxonomy" id="315576"/>
    <lineage>
        <taxon>Eukaryota</taxon>
        <taxon>Metazoa</taxon>
        <taxon>Ecdysozoa</taxon>
        <taxon>Arthropoda</taxon>
        <taxon>Hexapoda</taxon>
        <taxon>Insecta</taxon>
        <taxon>Pterygota</taxon>
        <taxon>Neoptera</taxon>
        <taxon>Endopterygota</taxon>
        <taxon>Diptera</taxon>
        <taxon>Nematocera</taxon>
        <taxon>Chironomoidea</taxon>
        <taxon>Chironomidae</taxon>
        <taxon>Chironominae</taxon>
        <taxon>Chironomus</taxon>
    </lineage>
</organism>
<reference evidence="3" key="1">
    <citation type="submission" date="2022-01" db="EMBL/GenBank/DDBJ databases">
        <authorList>
            <person name="King R."/>
        </authorList>
    </citation>
    <scope>NUCLEOTIDE SEQUENCE</scope>
</reference>
<feature type="compositionally biased region" description="Basic and acidic residues" evidence="1">
    <location>
        <begin position="114"/>
        <end position="123"/>
    </location>
</feature>
<feature type="domain" description="C2H2-type" evidence="2">
    <location>
        <begin position="895"/>
        <end position="918"/>
    </location>
</feature>
<feature type="compositionally biased region" description="Polar residues" evidence="1">
    <location>
        <begin position="398"/>
        <end position="413"/>
    </location>
</feature>
<feature type="compositionally biased region" description="Polar residues" evidence="1">
    <location>
        <begin position="100"/>
        <end position="113"/>
    </location>
</feature>
<name>A0A9N9RS04_9DIPT</name>
<reference evidence="3" key="2">
    <citation type="submission" date="2022-10" db="EMBL/GenBank/DDBJ databases">
        <authorList>
            <consortium name="ENA_rothamsted_submissions"/>
            <consortium name="culmorum"/>
            <person name="King R."/>
        </authorList>
    </citation>
    <scope>NUCLEOTIDE SEQUENCE</scope>
</reference>
<feature type="region of interest" description="Disordered" evidence="1">
    <location>
        <begin position="373"/>
        <end position="440"/>
    </location>
</feature>
<accession>A0A9N9RS04</accession>
<feature type="region of interest" description="Disordered" evidence="1">
    <location>
        <begin position="95"/>
        <end position="123"/>
    </location>
</feature>
<gene>
    <name evidence="3" type="ORF">CHIRRI_LOCUS5038</name>
</gene>
<sequence length="990" mass="113005">MSTENILIEQHLTFVNKMRERVRGTDLEPIWERLYAYMTKINDLPEDKKIAIDAMIKKMIAKIEHFKNISEQRLDAINTENKSDHEIDAQFETSPAPDISSLSVHSSTSQPEQPSKDAHEFIKPKQKVKKFKRIRMARKDYPHIVMSPRGDNIPVMRIRLSEIHNKKRQKEAKKKSKKIKDVDVLKAAIDQYERSKQLPISEPIIQIEKNVETVQEIQPEIEHESVVEKVIQNHQNNNIPMEVEKAGEISSVHNTTIENRLSILGLKECTVKIIKCTPEKKKNISETIEFQPELPSSSEKVGSSTQAINIPKKSTELKKIPIEKSKSVIQQNGSKKIDDQESIYIVDSDDEDNMHIQISTTAVEDINAQKVTPKGITRSRKKSLYREPSVISKKETEQPVTPQTSSKALNKSPKTIKYQPSPQSKKQKLEDKDSQQNSDDSCIVTLKTVDLTVKPQEVTGNPTTSPVTPQTSSKSAELLKNVNKSAPVAKLQGPKRNRNSIDTLPILRMISQTSEKTAIRQSVRQATRRNSVAVAFEPQLPAKQKITPEKSSNFIKIISVDSIPSSTSMLKMLDAQQIMPTKKLQNARKSTQSNQILLNRELASCNQTTNNNNMNQVTALYDDSLELISYEPTQIPQNIPSEFKNEPKSPVGYMTPPMTEIPTCVMLLEAQKDKKLVLLSSAATLNKIRPWLKTSEHRKLLKNCENMLANGFCLSALFKCMGSTCSYYTNNSTLFIRHLKIHQQKQANDMKYFSQCAYCSTIDDNPEALVQHIIDKHGYSRYQCAYCFYRSCDFHIHTHHKLFHPLKSEVIIECKPLRTLDIEKEFENALSNVMSVCKPVFCCVCKFKFYNIKNFENHYKAYPSVPSSRCLHCKFEITQASIMDHLKECHKFGDYNCAFCSFASDSSDSIKIHLSNQHYDKPMLYYDRTKQSHNVDLKAKGSTNKEDVLKSVVLKKLIHQEQMNAKKIKIFNDPNELENVHNINTGLLEK</sequence>
<dbReference type="AlphaFoldDB" id="A0A9N9RS04"/>
<feature type="domain" description="C2H2-type" evidence="2">
    <location>
        <begin position="754"/>
        <end position="777"/>
    </location>
</feature>
<evidence type="ECO:0000313" key="3">
    <source>
        <dbReference type="EMBL" id="CAG9802123.1"/>
    </source>
</evidence>
<dbReference type="EMBL" id="OU895878">
    <property type="protein sequence ID" value="CAG9802123.1"/>
    <property type="molecule type" value="Genomic_DNA"/>
</dbReference>
<evidence type="ECO:0000313" key="4">
    <source>
        <dbReference type="Proteomes" id="UP001153620"/>
    </source>
</evidence>
<feature type="domain" description="C2H2-type" evidence="2">
    <location>
        <begin position="840"/>
        <end position="860"/>
    </location>
</feature>
<dbReference type="InterPro" id="IPR013087">
    <property type="entry name" value="Znf_C2H2_type"/>
</dbReference>